<dbReference type="InterPro" id="IPR002636">
    <property type="entry name" value="DUF29"/>
</dbReference>
<reference evidence="1" key="2">
    <citation type="submission" date="2020-09" db="EMBL/GenBank/DDBJ databases">
        <authorList>
            <person name="Sun Q."/>
            <person name="Zhou Y."/>
        </authorList>
    </citation>
    <scope>NUCLEOTIDE SEQUENCE</scope>
    <source>
        <strain evidence="1">CGMCC 1.15493</strain>
    </source>
</reference>
<evidence type="ECO:0008006" key="3">
    <source>
        <dbReference type="Google" id="ProtNLM"/>
    </source>
</evidence>
<name>A0A917DFT7_9HYPH</name>
<gene>
    <name evidence="1" type="ORF">GCM10011335_44460</name>
</gene>
<accession>A0A917DFT7</accession>
<dbReference type="RefSeq" id="WP_188854649.1">
    <property type="nucleotide sequence ID" value="NZ_BMJJ01000013.1"/>
</dbReference>
<reference evidence="1" key="1">
    <citation type="journal article" date="2014" name="Int. J. Syst. Evol. Microbiol.">
        <title>Complete genome sequence of Corynebacterium casei LMG S-19264T (=DSM 44701T), isolated from a smear-ripened cheese.</title>
        <authorList>
            <consortium name="US DOE Joint Genome Institute (JGI-PGF)"/>
            <person name="Walter F."/>
            <person name="Albersmeier A."/>
            <person name="Kalinowski J."/>
            <person name="Ruckert C."/>
        </authorList>
    </citation>
    <scope>NUCLEOTIDE SEQUENCE</scope>
    <source>
        <strain evidence="1">CGMCC 1.15493</strain>
    </source>
</reference>
<sequence>MPDALKVPVPSLYETDLYAWSQDQSARLRAQASTAIDWEHVAEEIESVGESERSEIESRMAVLLLHLLKWQFQPEQRSGSWRSTMIEQRGRLAKRVRRSPSLKHYPAEVLAEEYGYARPKAASETGLPEATFPIRCSYTVAEVFDLAFYPGGDT</sequence>
<evidence type="ECO:0000313" key="2">
    <source>
        <dbReference type="Proteomes" id="UP000613160"/>
    </source>
</evidence>
<dbReference type="AlphaFoldDB" id="A0A917DFT7"/>
<dbReference type="Proteomes" id="UP000613160">
    <property type="component" value="Unassembled WGS sequence"/>
</dbReference>
<dbReference type="Gene3D" id="1.20.1220.20">
    <property type="entry name" value="Uncharcterised protein PF01724"/>
    <property type="match status" value="1"/>
</dbReference>
<dbReference type="PANTHER" id="PTHR34235">
    <property type="entry name" value="SLR1203 PROTEIN-RELATED"/>
    <property type="match status" value="1"/>
</dbReference>
<protein>
    <recommendedName>
        <fullName evidence="3">DUF29 domain-containing protein</fullName>
    </recommendedName>
</protein>
<dbReference type="EMBL" id="BMJJ01000013">
    <property type="protein sequence ID" value="GGD36653.1"/>
    <property type="molecule type" value="Genomic_DNA"/>
</dbReference>
<proteinExistence type="predicted"/>
<evidence type="ECO:0000313" key="1">
    <source>
        <dbReference type="EMBL" id="GGD36653.1"/>
    </source>
</evidence>
<dbReference type="Pfam" id="PF01724">
    <property type="entry name" value="DUF29"/>
    <property type="match status" value="1"/>
</dbReference>
<organism evidence="1 2">
    <name type="scientific">Aureimonas glaciei</name>
    <dbReference type="NCBI Taxonomy" id="1776957"/>
    <lineage>
        <taxon>Bacteria</taxon>
        <taxon>Pseudomonadati</taxon>
        <taxon>Pseudomonadota</taxon>
        <taxon>Alphaproteobacteria</taxon>
        <taxon>Hyphomicrobiales</taxon>
        <taxon>Aurantimonadaceae</taxon>
        <taxon>Aureimonas</taxon>
    </lineage>
</organism>
<keyword evidence="2" id="KW-1185">Reference proteome</keyword>
<comment type="caution">
    <text evidence="1">The sequence shown here is derived from an EMBL/GenBank/DDBJ whole genome shotgun (WGS) entry which is preliminary data.</text>
</comment>